<dbReference type="VEuPathDB" id="FungiDB:BCV72DRAFT_309874"/>
<protein>
    <submittedName>
        <fullName evidence="1">Uncharacterized protein</fullName>
    </submittedName>
</protein>
<organism evidence="1">
    <name type="scientific">Rhizopus microsporus var. microsporus</name>
    <dbReference type="NCBI Taxonomy" id="86635"/>
    <lineage>
        <taxon>Eukaryota</taxon>
        <taxon>Fungi</taxon>
        <taxon>Fungi incertae sedis</taxon>
        <taxon>Mucoromycota</taxon>
        <taxon>Mucoromycotina</taxon>
        <taxon>Mucoromycetes</taxon>
        <taxon>Mucorales</taxon>
        <taxon>Mucorineae</taxon>
        <taxon>Rhizopodaceae</taxon>
        <taxon>Rhizopus</taxon>
    </lineage>
</organism>
<dbReference type="OrthoDB" id="2225686at2759"/>
<dbReference type="EMBL" id="KV922116">
    <property type="protein sequence ID" value="ORE01595.1"/>
    <property type="molecule type" value="Genomic_DNA"/>
</dbReference>
<accession>A0A1X0QPB6</accession>
<name>A0A1X0QPB6_RHIZD</name>
<reference evidence="1" key="1">
    <citation type="journal article" date="2016" name="Proc. Natl. Acad. Sci. U.S.A.">
        <title>Lipid metabolic changes in an early divergent fungus govern the establishment of a mutualistic symbiosis with endobacteria.</title>
        <authorList>
            <person name="Lastovetsky O.A."/>
            <person name="Gaspar M.L."/>
            <person name="Mondo S.J."/>
            <person name="LaButti K.M."/>
            <person name="Sandor L."/>
            <person name="Grigoriev I.V."/>
            <person name="Henry S.A."/>
            <person name="Pawlowska T.E."/>
        </authorList>
    </citation>
    <scope>NUCLEOTIDE SEQUENCE [LARGE SCALE GENOMIC DNA]</scope>
    <source>
        <strain evidence="1">ATCC 52814</strain>
    </source>
</reference>
<sequence>MSSLKVPNVPIMEKKKENGLCNRYLDPLLCGLFDDPDSDVFFRWTNARPKEAKDENSDLTSERADAVISSLNSAKWSSSQGFGEAKCSDEPENIYLTSMDLVRLDIFSKSSIDRHSMRNVQTLQAIGTPTTFYITIYTHDSLYIMYEIAEILAPRCVDDVLKYLMNLNKFVL</sequence>
<proteinExistence type="predicted"/>
<evidence type="ECO:0000313" key="1">
    <source>
        <dbReference type="EMBL" id="ORE01595.1"/>
    </source>
</evidence>
<dbReference type="Proteomes" id="UP000242414">
    <property type="component" value="Unassembled WGS sequence"/>
</dbReference>
<dbReference type="AlphaFoldDB" id="A0A1X0QPB6"/>
<gene>
    <name evidence="1" type="ORF">BCV72DRAFT_309874</name>
</gene>